<dbReference type="RefSeq" id="WP_043842732.1">
    <property type="nucleotide sequence ID" value="NZ_BSTI01000016.1"/>
</dbReference>
<feature type="domain" description="STAS" evidence="3">
    <location>
        <begin position="17"/>
        <end position="116"/>
    </location>
</feature>
<evidence type="ECO:0000313" key="4">
    <source>
        <dbReference type="EMBL" id="GLY69441.1"/>
    </source>
</evidence>
<dbReference type="InterPro" id="IPR003658">
    <property type="entry name" value="Anti-sigma_ant"/>
</dbReference>
<dbReference type="Gene3D" id="3.30.750.24">
    <property type="entry name" value="STAS domain"/>
    <property type="match status" value="1"/>
</dbReference>
<evidence type="ECO:0000256" key="1">
    <source>
        <dbReference type="ARBA" id="ARBA00009013"/>
    </source>
</evidence>
<dbReference type="InterPro" id="IPR036513">
    <property type="entry name" value="STAS_dom_sf"/>
</dbReference>
<comment type="caution">
    <text evidence="4">The sequence shown here is derived from an EMBL/GenBank/DDBJ whole genome shotgun (WGS) entry which is preliminary data.</text>
</comment>
<dbReference type="CDD" id="cd07043">
    <property type="entry name" value="STAS_anti-anti-sigma_factors"/>
    <property type="match status" value="1"/>
</dbReference>
<evidence type="ECO:0000256" key="2">
    <source>
        <dbReference type="RuleBase" id="RU003749"/>
    </source>
</evidence>
<keyword evidence="5" id="KW-1185">Reference proteome</keyword>
<dbReference type="PROSITE" id="PS50801">
    <property type="entry name" value="STAS"/>
    <property type="match status" value="1"/>
</dbReference>
<dbReference type="InterPro" id="IPR002645">
    <property type="entry name" value="STAS_dom"/>
</dbReference>
<dbReference type="PANTHER" id="PTHR33495">
    <property type="entry name" value="ANTI-SIGMA FACTOR ANTAGONIST TM_1081-RELATED-RELATED"/>
    <property type="match status" value="1"/>
</dbReference>
<comment type="similarity">
    <text evidence="1 2">Belongs to the anti-sigma-factor antagonist family.</text>
</comment>
<dbReference type="EMBL" id="BSTI01000016">
    <property type="protein sequence ID" value="GLY69441.1"/>
    <property type="molecule type" value="Genomic_DNA"/>
</dbReference>
<proteinExistence type="inferred from homology"/>
<evidence type="ECO:0000313" key="5">
    <source>
        <dbReference type="Proteomes" id="UP001165136"/>
    </source>
</evidence>
<name>A0A9W6VKE8_9PSEU</name>
<dbReference type="SUPFAM" id="SSF52091">
    <property type="entry name" value="SpoIIaa-like"/>
    <property type="match status" value="1"/>
</dbReference>
<sequence length="126" mass="13497">MHATPAVSIRIEDREGGIRLARTSGELDALGAPVLRECLYESIFPDHDFVLDLDEVTFLGSAGMRVLMDTGGKALRHGLHWALVANGRPVSRPLWATGLAAQLPLQPSVPEAIRTLTAKIGPAHAV</sequence>
<dbReference type="PANTHER" id="PTHR33495:SF2">
    <property type="entry name" value="ANTI-SIGMA FACTOR ANTAGONIST TM_1081-RELATED"/>
    <property type="match status" value="1"/>
</dbReference>
<reference evidence="4" key="1">
    <citation type="submission" date="2023-03" db="EMBL/GenBank/DDBJ databases">
        <title>Amycolatopsis taiwanensis NBRC 103393.</title>
        <authorList>
            <person name="Ichikawa N."/>
            <person name="Sato H."/>
            <person name="Tonouchi N."/>
        </authorList>
    </citation>
    <scope>NUCLEOTIDE SEQUENCE</scope>
    <source>
        <strain evidence="4">NBRC 103393</strain>
    </source>
</reference>
<dbReference type="NCBIfam" id="TIGR00377">
    <property type="entry name" value="ant_ant_sig"/>
    <property type="match status" value="1"/>
</dbReference>
<gene>
    <name evidence="4" type="ORF">Atai01_60600</name>
</gene>
<dbReference type="Proteomes" id="UP001165136">
    <property type="component" value="Unassembled WGS sequence"/>
</dbReference>
<dbReference type="AlphaFoldDB" id="A0A9W6VKE8"/>
<dbReference type="Pfam" id="PF01740">
    <property type="entry name" value="STAS"/>
    <property type="match status" value="1"/>
</dbReference>
<dbReference type="GO" id="GO:0043856">
    <property type="term" value="F:anti-sigma factor antagonist activity"/>
    <property type="evidence" value="ECO:0007669"/>
    <property type="project" value="InterPro"/>
</dbReference>
<protein>
    <recommendedName>
        <fullName evidence="2">Anti-sigma factor antagonist</fullName>
    </recommendedName>
</protein>
<evidence type="ECO:0000259" key="3">
    <source>
        <dbReference type="PROSITE" id="PS50801"/>
    </source>
</evidence>
<accession>A0A9W6VKE8</accession>
<organism evidence="4 5">
    <name type="scientific">Amycolatopsis taiwanensis</name>
    <dbReference type="NCBI Taxonomy" id="342230"/>
    <lineage>
        <taxon>Bacteria</taxon>
        <taxon>Bacillati</taxon>
        <taxon>Actinomycetota</taxon>
        <taxon>Actinomycetes</taxon>
        <taxon>Pseudonocardiales</taxon>
        <taxon>Pseudonocardiaceae</taxon>
        <taxon>Amycolatopsis</taxon>
    </lineage>
</organism>